<accession>A0A9W8RUK8</accession>
<dbReference type="Proteomes" id="UP001152049">
    <property type="component" value="Unassembled WGS sequence"/>
</dbReference>
<dbReference type="EMBL" id="JAOQAZ010000025">
    <property type="protein sequence ID" value="KAJ4252841.1"/>
    <property type="molecule type" value="Genomic_DNA"/>
</dbReference>
<comment type="caution">
    <text evidence="1">The sequence shown here is derived from an EMBL/GenBank/DDBJ whole genome shotgun (WGS) entry which is preliminary data.</text>
</comment>
<protein>
    <submittedName>
        <fullName evidence="1">Uncharacterized protein</fullName>
    </submittedName>
</protein>
<name>A0A9W8RUK8_9HYPO</name>
<evidence type="ECO:0000313" key="1">
    <source>
        <dbReference type="EMBL" id="KAJ4252841.1"/>
    </source>
</evidence>
<reference evidence="1" key="1">
    <citation type="submission" date="2022-09" db="EMBL/GenBank/DDBJ databases">
        <title>Fusarium specimens isolated from Avocado Roots.</title>
        <authorList>
            <person name="Stajich J."/>
            <person name="Roper C."/>
            <person name="Heimlech-Rivalta G."/>
        </authorList>
    </citation>
    <scope>NUCLEOTIDE SEQUENCE</scope>
    <source>
        <strain evidence="1">CF00136</strain>
    </source>
</reference>
<organism evidence="1 2">
    <name type="scientific">Fusarium torreyae</name>
    <dbReference type="NCBI Taxonomy" id="1237075"/>
    <lineage>
        <taxon>Eukaryota</taxon>
        <taxon>Fungi</taxon>
        <taxon>Dikarya</taxon>
        <taxon>Ascomycota</taxon>
        <taxon>Pezizomycotina</taxon>
        <taxon>Sordariomycetes</taxon>
        <taxon>Hypocreomycetidae</taxon>
        <taxon>Hypocreales</taxon>
        <taxon>Nectriaceae</taxon>
        <taxon>Fusarium</taxon>
    </lineage>
</organism>
<dbReference type="AlphaFoldDB" id="A0A9W8RUK8"/>
<proteinExistence type="predicted"/>
<keyword evidence="2" id="KW-1185">Reference proteome</keyword>
<dbReference type="OrthoDB" id="5062850at2759"/>
<sequence length="154" mass="17875">MSLLEVFREGMPSKSYAYFLNGEPDLDRSTDLFNTILKRDIAWLTLHTDCVAQGLFTDRNHPEYPFHTRSSVEDTEPWSNLTSIFQCNFNLDQPWDYEKIALESGRDHHVPDLGYWVLQAPDDPEYFDVSSPSLDLLQLRLGLFDREKVSDGIE</sequence>
<evidence type="ECO:0000313" key="2">
    <source>
        <dbReference type="Proteomes" id="UP001152049"/>
    </source>
</evidence>
<gene>
    <name evidence="1" type="ORF">NW762_010747</name>
</gene>